<feature type="non-terminal residue" evidence="2">
    <location>
        <position position="1"/>
    </location>
</feature>
<evidence type="ECO:0000313" key="3">
    <source>
        <dbReference type="Proteomes" id="UP000326907"/>
    </source>
</evidence>
<keyword evidence="3" id="KW-1185">Reference proteome</keyword>
<evidence type="ECO:0000313" key="2">
    <source>
        <dbReference type="EMBL" id="KAB2588046.1"/>
    </source>
</evidence>
<dbReference type="RefSeq" id="WP_151513748.1">
    <property type="nucleotide sequence ID" value="NZ_VYUA01000061.1"/>
</dbReference>
<evidence type="ECO:0000256" key="1">
    <source>
        <dbReference type="SAM" id="MobiDB-lite"/>
    </source>
</evidence>
<comment type="caution">
    <text evidence="2">The sequence shown here is derived from an EMBL/GenBank/DDBJ whole genome shotgun (WGS) entry which is preliminary data.</text>
</comment>
<gene>
    <name evidence="2" type="ORF">F5983_34385</name>
</gene>
<accession>A0A5N5EC01</accession>
<dbReference type="EMBL" id="VYUA01000061">
    <property type="protein sequence ID" value="KAB2588046.1"/>
    <property type="molecule type" value="Genomic_DNA"/>
</dbReference>
<name>A0A5N5EC01_9ACTN</name>
<dbReference type="AlphaFoldDB" id="A0A5N5EC01"/>
<protein>
    <submittedName>
        <fullName evidence="2">Uncharacterized protein</fullName>
    </submittedName>
</protein>
<sequence>AATRAAALLGAAAARHRAGAPLPPAERADVDRVTTAARGALGAAGFAEAYERGARLDPEEAGRQARKAALGGVRPVRS</sequence>
<feature type="region of interest" description="Disordered" evidence="1">
    <location>
        <begin position="57"/>
        <end position="78"/>
    </location>
</feature>
<proteinExistence type="predicted"/>
<dbReference type="Proteomes" id="UP000326907">
    <property type="component" value="Unassembled WGS sequence"/>
</dbReference>
<organism evidence="2 3">
    <name type="scientific">Streptomyces arboris</name>
    <dbReference type="NCBI Taxonomy" id="2600619"/>
    <lineage>
        <taxon>Bacteria</taxon>
        <taxon>Bacillati</taxon>
        <taxon>Actinomycetota</taxon>
        <taxon>Actinomycetes</taxon>
        <taxon>Kitasatosporales</taxon>
        <taxon>Streptomycetaceae</taxon>
        <taxon>Streptomyces</taxon>
    </lineage>
</organism>
<reference evidence="2 3" key="1">
    <citation type="submission" date="2019-09" db="EMBL/GenBank/DDBJ databases">
        <authorList>
            <person name="Liu P."/>
        </authorList>
    </citation>
    <scope>NUCLEOTIDE SEQUENCE [LARGE SCALE GENOMIC DNA]</scope>
    <source>
        <strain evidence="2 3">TRM68085</strain>
    </source>
</reference>